<keyword evidence="4 8" id="KW-0812">Transmembrane</keyword>
<keyword evidence="2" id="KW-0813">Transport</keyword>
<dbReference type="GO" id="GO:0015297">
    <property type="term" value="F:antiporter activity"/>
    <property type="evidence" value="ECO:0007669"/>
    <property type="project" value="UniProtKB-KW"/>
</dbReference>
<feature type="transmembrane region" description="Helical" evidence="8">
    <location>
        <begin position="69"/>
        <end position="88"/>
    </location>
</feature>
<feature type="transmembrane region" description="Helical" evidence="8">
    <location>
        <begin position="160"/>
        <end position="180"/>
    </location>
</feature>
<feature type="transmembrane region" description="Helical" evidence="8">
    <location>
        <begin position="44"/>
        <end position="63"/>
    </location>
</feature>
<feature type="transmembrane region" description="Helical" evidence="8">
    <location>
        <begin position="342"/>
        <end position="364"/>
    </location>
</feature>
<accession>A0A419SAU6</accession>
<proteinExistence type="predicted"/>
<evidence type="ECO:0000313" key="11">
    <source>
        <dbReference type="EMBL" id="RKD19581.1"/>
    </source>
</evidence>
<dbReference type="RefSeq" id="WP_120180514.1">
    <property type="nucleotide sequence ID" value="NZ_MBTA01000002.1"/>
</dbReference>
<dbReference type="OrthoDB" id="9793589at2"/>
<reference evidence="11 12" key="1">
    <citation type="submission" date="2016-07" db="EMBL/GenBank/DDBJ databases">
        <title>Genome of Pelobium manganitolerans.</title>
        <authorList>
            <person name="Wu S."/>
            <person name="Wang G."/>
        </authorList>
    </citation>
    <scope>NUCLEOTIDE SEQUENCE [LARGE SCALE GENOMIC DNA]</scope>
    <source>
        <strain evidence="11 12">YS-25</strain>
    </source>
</reference>
<evidence type="ECO:0000259" key="9">
    <source>
        <dbReference type="Pfam" id="PF00582"/>
    </source>
</evidence>
<dbReference type="EMBL" id="MBTA01000002">
    <property type="protein sequence ID" value="RKD19581.1"/>
    <property type="molecule type" value="Genomic_DNA"/>
</dbReference>
<evidence type="ECO:0000256" key="6">
    <source>
        <dbReference type="ARBA" id="ARBA00023065"/>
    </source>
</evidence>
<dbReference type="GO" id="GO:0016020">
    <property type="term" value="C:membrane"/>
    <property type="evidence" value="ECO:0007669"/>
    <property type="project" value="UniProtKB-SubCell"/>
</dbReference>
<feature type="transmembrane region" description="Helical" evidence="8">
    <location>
        <begin position="370"/>
        <end position="389"/>
    </location>
</feature>
<evidence type="ECO:0000256" key="4">
    <source>
        <dbReference type="ARBA" id="ARBA00022692"/>
    </source>
</evidence>
<comment type="subcellular location">
    <subcellularLocation>
        <location evidence="1">Membrane</location>
        <topology evidence="1">Multi-pass membrane protein</topology>
    </subcellularLocation>
</comment>
<keyword evidence="6" id="KW-0406">Ion transport</keyword>
<dbReference type="PANTHER" id="PTHR43562:SF4">
    <property type="entry name" value="NA(+)_H(+) ANTIPORTER NHAS5"/>
    <property type="match status" value="1"/>
</dbReference>
<evidence type="ECO:0000256" key="8">
    <source>
        <dbReference type="SAM" id="Phobius"/>
    </source>
</evidence>
<feature type="domain" description="UspA" evidence="9">
    <location>
        <begin position="417"/>
        <end position="527"/>
    </location>
</feature>
<feature type="transmembrane region" description="Helical" evidence="8">
    <location>
        <begin position="227"/>
        <end position="243"/>
    </location>
</feature>
<dbReference type="Pfam" id="PF00582">
    <property type="entry name" value="Usp"/>
    <property type="match status" value="1"/>
</dbReference>
<evidence type="ECO:0000256" key="3">
    <source>
        <dbReference type="ARBA" id="ARBA00022449"/>
    </source>
</evidence>
<dbReference type="AlphaFoldDB" id="A0A419SAU6"/>
<evidence type="ECO:0000256" key="2">
    <source>
        <dbReference type="ARBA" id="ARBA00022448"/>
    </source>
</evidence>
<evidence type="ECO:0000256" key="1">
    <source>
        <dbReference type="ARBA" id="ARBA00004141"/>
    </source>
</evidence>
<dbReference type="InterPro" id="IPR014729">
    <property type="entry name" value="Rossmann-like_a/b/a_fold"/>
</dbReference>
<keyword evidence="12" id="KW-1185">Reference proteome</keyword>
<dbReference type="InterPro" id="IPR006153">
    <property type="entry name" value="Cation/H_exchanger_TM"/>
</dbReference>
<dbReference type="Proteomes" id="UP000283433">
    <property type="component" value="Unassembled WGS sequence"/>
</dbReference>
<dbReference type="InterPro" id="IPR006016">
    <property type="entry name" value="UspA"/>
</dbReference>
<feature type="transmembrane region" description="Helical" evidence="8">
    <location>
        <begin position="20"/>
        <end position="37"/>
    </location>
</feature>
<dbReference type="Pfam" id="PF00999">
    <property type="entry name" value="Na_H_Exchanger"/>
    <property type="match status" value="1"/>
</dbReference>
<feature type="transmembrane region" description="Helical" evidence="8">
    <location>
        <begin position="192"/>
        <end position="215"/>
    </location>
</feature>
<dbReference type="Gene3D" id="1.20.1530.20">
    <property type="match status" value="1"/>
</dbReference>
<gene>
    <name evidence="11" type="ORF">BCY91_13375</name>
</gene>
<evidence type="ECO:0000256" key="7">
    <source>
        <dbReference type="ARBA" id="ARBA00023136"/>
    </source>
</evidence>
<feature type="transmembrane region" description="Helical" evidence="8">
    <location>
        <begin position="100"/>
        <end position="123"/>
    </location>
</feature>
<evidence type="ECO:0000259" key="10">
    <source>
        <dbReference type="Pfam" id="PF00999"/>
    </source>
</evidence>
<dbReference type="GO" id="GO:1902600">
    <property type="term" value="P:proton transmembrane transport"/>
    <property type="evidence" value="ECO:0007669"/>
    <property type="project" value="InterPro"/>
</dbReference>
<feature type="domain" description="Cation/H+ exchanger transmembrane" evidence="10">
    <location>
        <begin position="28"/>
        <end position="390"/>
    </location>
</feature>
<feature type="transmembrane region" description="Helical" evidence="8">
    <location>
        <begin position="278"/>
        <end position="302"/>
    </location>
</feature>
<organism evidence="11 12">
    <name type="scientific">Pelobium manganitolerans</name>
    <dbReference type="NCBI Taxonomy" id="1842495"/>
    <lineage>
        <taxon>Bacteria</taxon>
        <taxon>Pseudomonadati</taxon>
        <taxon>Bacteroidota</taxon>
        <taxon>Sphingobacteriia</taxon>
        <taxon>Sphingobacteriales</taxon>
        <taxon>Sphingobacteriaceae</taxon>
        <taxon>Pelobium</taxon>
    </lineage>
</organism>
<dbReference type="SUPFAM" id="SSF52402">
    <property type="entry name" value="Adenine nucleotide alpha hydrolases-like"/>
    <property type="match status" value="1"/>
</dbReference>
<feature type="transmembrane region" description="Helical" evidence="8">
    <location>
        <begin position="308"/>
        <end position="333"/>
    </location>
</feature>
<keyword evidence="7 8" id="KW-0472">Membrane</keyword>
<dbReference type="InterPro" id="IPR038770">
    <property type="entry name" value="Na+/solute_symporter_sf"/>
</dbReference>
<sequence>MTDFFKHLIHEFELPLGNPVLIFSLILFIILLSPILLKRLNIPGIIGLIIAGVVIGPHGFNILAKNSAVDLFSTIGLLYIMFIAGLELDMNEFKSNRKKSLLFGFFTFIIPLGIGFPVCFYLLGYDFNASFLTASMFATHTLVAYPIVSKLGVSKNQAVAITVGGTILTDTAVLIILAVIMGNSKGNLNSEFWIRLSVSLAIFSAIMFLIIPRIAKWFFRKLESEKHSHYIFVLAVVFFAAFLAEIAGVEAIIGAFVAGLALNKLIPHSSALMNRIEFIGNSLFIPFFLISVGMLVDVSVILSGPMALIVAGTLTVVALFGKWFAALFTQLIFKYSTAQRQLIFGLSSAHAAATLAVILVGYKAEILDENILNGTIILILITCIVASFATEKAAKKIVIESEDDTEGLAKLNGIHNEHILLPIANVSSIEKLLEFAIFIKEKKSANPVSILSVVSNNKEAEINILKARNKLEEFVRQASASETKVNIITTIDHNPASGIARISREIMADIIVLGWPQRSGFIDKFFDEKMDTILSNTDKTTFICHLEQPLVLHKRIVIAAPPLTEHENGFDLWLNKIAILAQELTIPIVLYCNEATEKAVEKTFKKFKLTASIKVNPFTDWEDFLVFSRHIHADDLFVLVSARKGATSYMGVLENLPTKLEKHFTANSRFVIYPQQYTDNFSSEKYDDFSAEPLNKGIEAVQKIGKGIGSFFKNKDNE</sequence>
<protein>
    <submittedName>
        <fullName evidence="11">Sodium:proton antiporter</fullName>
    </submittedName>
</protein>
<evidence type="ECO:0000313" key="12">
    <source>
        <dbReference type="Proteomes" id="UP000283433"/>
    </source>
</evidence>
<name>A0A419SAU6_9SPHI</name>
<evidence type="ECO:0000256" key="5">
    <source>
        <dbReference type="ARBA" id="ARBA00022989"/>
    </source>
</evidence>
<comment type="caution">
    <text evidence="11">The sequence shown here is derived from an EMBL/GenBank/DDBJ whole genome shotgun (WGS) entry which is preliminary data.</text>
</comment>
<keyword evidence="3" id="KW-0050">Antiport</keyword>
<dbReference type="Gene3D" id="3.40.50.620">
    <property type="entry name" value="HUPs"/>
    <property type="match status" value="1"/>
</dbReference>
<keyword evidence="5 8" id="KW-1133">Transmembrane helix</keyword>
<dbReference type="PANTHER" id="PTHR43562">
    <property type="entry name" value="NAPA-TYPE SODIUM/HYDROGEN ANTIPORTER"/>
    <property type="match status" value="1"/>
</dbReference>